<organism evidence="8 9">
    <name type="scientific">Mobilicoccus caccae</name>
    <dbReference type="NCBI Taxonomy" id="1859295"/>
    <lineage>
        <taxon>Bacteria</taxon>
        <taxon>Bacillati</taxon>
        <taxon>Actinomycetota</taxon>
        <taxon>Actinomycetes</taxon>
        <taxon>Micrococcales</taxon>
        <taxon>Dermatophilaceae</taxon>
        <taxon>Mobilicoccus</taxon>
    </lineage>
</organism>
<dbReference type="InterPro" id="IPR001444">
    <property type="entry name" value="Flag_bb_rod_N"/>
</dbReference>
<evidence type="ECO:0000313" key="9">
    <source>
        <dbReference type="Proteomes" id="UP001157126"/>
    </source>
</evidence>
<keyword evidence="8" id="KW-0969">Cilium</keyword>
<comment type="function">
    <text evidence="5 6">Structural component of flagellum, the bacterial motility apparatus. Part of the rod structure of flagellar basal body.</text>
</comment>
<dbReference type="Proteomes" id="UP001157126">
    <property type="component" value="Unassembled WGS sequence"/>
</dbReference>
<evidence type="ECO:0000313" key="8">
    <source>
        <dbReference type="EMBL" id="GMA38259.1"/>
    </source>
</evidence>
<comment type="subunit">
    <text evidence="6">The basal body constitutes a major portion of the flagellar organelle and consists of a number of rings mounted on a central rod.</text>
</comment>
<evidence type="ECO:0000256" key="4">
    <source>
        <dbReference type="ARBA" id="ARBA00023143"/>
    </source>
</evidence>
<dbReference type="PIRSF" id="PIRSF002889">
    <property type="entry name" value="Rod_FlgB"/>
    <property type="match status" value="1"/>
</dbReference>
<feature type="domain" description="Flagellar basal body rod protein N-terminal" evidence="7">
    <location>
        <begin position="10"/>
        <end position="39"/>
    </location>
</feature>
<evidence type="ECO:0000256" key="2">
    <source>
        <dbReference type="ARBA" id="ARBA00009677"/>
    </source>
</evidence>
<keyword evidence="8" id="KW-0966">Cell projection</keyword>
<name>A0ABQ6IK21_9MICO</name>
<evidence type="ECO:0000256" key="1">
    <source>
        <dbReference type="ARBA" id="ARBA00004117"/>
    </source>
</evidence>
<evidence type="ECO:0000259" key="7">
    <source>
        <dbReference type="Pfam" id="PF00460"/>
    </source>
</evidence>
<comment type="subcellular location">
    <subcellularLocation>
        <location evidence="1 6">Bacterial flagellum basal body</location>
    </subcellularLocation>
</comment>
<reference evidence="9" key="1">
    <citation type="journal article" date="2019" name="Int. J. Syst. Evol. Microbiol.">
        <title>The Global Catalogue of Microorganisms (GCM) 10K type strain sequencing project: providing services to taxonomists for standard genome sequencing and annotation.</title>
        <authorList>
            <consortium name="The Broad Institute Genomics Platform"/>
            <consortium name="The Broad Institute Genome Sequencing Center for Infectious Disease"/>
            <person name="Wu L."/>
            <person name="Ma J."/>
        </authorList>
    </citation>
    <scope>NUCLEOTIDE SEQUENCE [LARGE SCALE GENOMIC DNA]</scope>
    <source>
        <strain evidence="9">NBRC 113072</strain>
    </source>
</reference>
<comment type="similarity">
    <text evidence="2 6">Belongs to the flagella basal body rod proteins family.</text>
</comment>
<dbReference type="PROSITE" id="PS00588">
    <property type="entry name" value="FLAGELLA_BB_ROD"/>
    <property type="match status" value="1"/>
</dbReference>
<protein>
    <recommendedName>
        <fullName evidence="3 6">Flagellar basal body rod protein FlgB</fullName>
    </recommendedName>
</protein>
<keyword evidence="8" id="KW-0282">Flagellum</keyword>
<keyword evidence="4 6" id="KW-0975">Bacterial flagellum</keyword>
<dbReference type="InterPro" id="IPR019776">
    <property type="entry name" value="Flagellar_basal_body_rod_CS"/>
</dbReference>
<evidence type="ECO:0000256" key="6">
    <source>
        <dbReference type="PIRNR" id="PIRNR002889"/>
    </source>
</evidence>
<accession>A0ABQ6IK21</accession>
<keyword evidence="9" id="KW-1185">Reference proteome</keyword>
<dbReference type="EMBL" id="BSUO01000001">
    <property type="protein sequence ID" value="GMA38259.1"/>
    <property type="molecule type" value="Genomic_DNA"/>
</dbReference>
<dbReference type="Pfam" id="PF00460">
    <property type="entry name" value="Flg_bb_rod"/>
    <property type="match status" value="1"/>
</dbReference>
<evidence type="ECO:0000256" key="5">
    <source>
        <dbReference type="ARBA" id="ARBA00024934"/>
    </source>
</evidence>
<sequence length="121" mass="12787">MSFLIGDMTIRTLSEAMTGLSMRSRTISDNLANIDTPGFLAGKVDFESVLKKAYAAGTDPTGMDIATSRSLEPTRTNGSNVNLDEEAVAGQETLLTQQLVAQALTNKYKGLRTAITGSGQG</sequence>
<gene>
    <name evidence="8" type="primary">flgB</name>
    <name evidence="8" type="ORF">GCM10025883_03040</name>
</gene>
<comment type="caution">
    <text evidence="8">The sequence shown here is derived from an EMBL/GenBank/DDBJ whole genome shotgun (WGS) entry which is preliminary data.</text>
</comment>
<proteinExistence type="inferred from homology"/>
<evidence type="ECO:0000256" key="3">
    <source>
        <dbReference type="ARBA" id="ARBA00014376"/>
    </source>
</evidence>
<dbReference type="InterPro" id="IPR006300">
    <property type="entry name" value="FlgB"/>
</dbReference>